<dbReference type="GO" id="GO:0015174">
    <property type="term" value="F:basic amino acid transmembrane transporter activity"/>
    <property type="evidence" value="ECO:0007669"/>
    <property type="project" value="UniProtKB-ARBA"/>
</dbReference>
<reference evidence="9" key="1">
    <citation type="journal article" date="2014" name="Proc. Natl. Acad. Sci. U.S.A.">
        <title>Extensive sampling of basidiomycete genomes demonstrates inadequacy of the white-rot/brown-rot paradigm for wood decay fungi.</title>
        <authorList>
            <person name="Riley R."/>
            <person name="Salamov A.A."/>
            <person name="Brown D.W."/>
            <person name="Nagy L.G."/>
            <person name="Floudas D."/>
            <person name="Held B.W."/>
            <person name="Levasseur A."/>
            <person name="Lombard V."/>
            <person name="Morin E."/>
            <person name="Otillar R."/>
            <person name="Lindquist E.A."/>
            <person name="Sun H."/>
            <person name="LaButti K.M."/>
            <person name="Schmutz J."/>
            <person name="Jabbour D."/>
            <person name="Luo H."/>
            <person name="Baker S.E."/>
            <person name="Pisabarro A.G."/>
            <person name="Walton J.D."/>
            <person name="Blanchette R.A."/>
            <person name="Henrissat B."/>
            <person name="Martin F."/>
            <person name="Cullen D."/>
            <person name="Hibbett D.S."/>
            <person name="Grigoriev I.V."/>
        </authorList>
    </citation>
    <scope>NUCLEOTIDE SEQUENCE [LARGE SCALE GENOMIC DNA]</scope>
    <source>
        <strain evidence="9">FD-172 SS1</strain>
    </source>
</reference>
<feature type="transmembrane region" description="Helical" evidence="7">
    <location>
        <begin position="171"/>
        <end position="189"/>
    </location>
</feature>
<dbReference type="FunCoup" id="A0A067MHQ3">
    <property type="interactions" value="104"/>
</dbReference>
<comment type="catalytic activity">
    <reaction evidence="6">
        <text>L-histidine(out) + L-arginine(in) = L-histidine(in) + L-arginine(out)</text>
        <dbReference type="Rhea" id="RHEA:71063"/>
        <dbReference type="ChEBI" id="CHEBI:32682"/>
        <dbReference type="ChEBI" id="CHEBI:57595"/>
    </reaction>
</comment>
<name>A0A067MHQ3_BOTB1</name>
<protein>
    <recommendedName>
        <fullName evidence="10">PQ-loop-domain-containing protein</fullName>
    </recommendedName>
</protein>
<feature type="transmembrane region" description="Helical" evidence="7">
    <location>
        <begin position="67"/>
        <end position="85"/>
    </location>
</feature>
<dbReference type="PANTHER" id="PTHR16201">
    <property type="entry name" value="SEVEN TRANSMEMBRANE PROTEIN 1-RELATED"/>
    <property type="match status" value="1"/>
</dbReference>
<dbReference type="PANTHER" id="PTHR16201:SF44">
    <property type="entry name" value="SEVEN TRANSMEMBRANE PROTEIN 1"/>
    <property type="match status" value="1"/>
</dbReference>
<evidence type="ECO:0000313" key="8">
    <source>
        <dbReference type="EMBL" id="KDQ11101.1"/>
    </source>
</evidence>
<dbReference type="OrthoDB" id="8048523at2759"/>
<keyword evidence="2 7" id="KW-0812">Transmembrane</keyword>
<dbReference type="Gene3D" id="1.20.1280.290">
    <property type="match status" value="2"/>
</dbReference>
<keyword evidence="9" id="KW-1185">Reference proteome</keyword>
<keyword evidence="4 7" id="KW-0472">Membrane</keyword>
<feature type="transmembrane region" description="Helical" evidence="7">
    <location>
        <begin position="37"/>
        <end position="61"/>
    </location>
</feature>
<dbReference type="InterPro" id="IPR006603">
    <property type="entry name" value="PQ-loop_rpt"/>
</dbReference>
<evidence type="ECO:0000256" key="5">
    <source>
        <dbReference type="ARBA" id="ARBA00038039"/>
    </source>
</evidence>
<comment type="similarity">
    <text evidence="5">Belongs to the laat-1 family.</text>
</comment>
<dbReference type="Proteomes" id="UP000027195">
    <property type="component" value="Unassembled WGS sequence"/>
</dbReference>
<dbReference type="Pfam" id="PF04193">
    <property type="entry name" value="PQ-loop"/>
    <property type="match status" value="2"/>
</dbReference>
<proteinExistence type="inferred from homology"/>
<dbReference type="InterPro" id="IPR051415">
    <property type="entry name" value="LAAT-1"/>
</dbReference>
<sequence length="272" mass="29880">MGDASSILGWMSLACWIVVYSPQFIENYQLQSGEGLSIAFILIWLVGDLTNLLGALLAGLLPTVTFVALYYSLCDILLLAQIYYYRWKAAARLEKEEVAGGSAETTGLLAGSSSDEEVRVKTAAENARGQMLRNAICVLFVIGTGVAAWYFGPNKAKTPTEDGPMDLTSQILGYISMLLYLSSRIPQIFKNRETKCTGLSPVFFAFAMTGNITYVLSICSASMDKHYLLVNASWLAGSIGTILLDIYVLYQFIHYRAERISRERSAEIAVVA</sequence>
<dbReference type="FunFam" id="1.20.1280.290:FF:000009">
    <property type="entry name" value="PQ loop repeat family protein"/>
    <property type="match status" value="1"/>
</dbReference>
<dbReference type="EMBL" id="KL198061">
    <property type="protein sequence ID" value="KDQ11101.1"/>
    <property type="molecule type" value="Genomic_DNA"/>
</dbReference>
<evidence type="ECO:0000256" key="1">
    <source>
        <dbReference type="ARBA" id="ARBA00004141"/>
    </source>
</evidence>
<evidence type="ECO:0000313" key="9">
    <source>
        <dbReference type="Proteomes" id="UP000027195"/>
    </source>
</evidence>
<feature type="transmembrane region" description="Helical" evidence="7">
    <location>
        <begin position="201"/>
        <end position="223"/>
    </location>
</feature>
<feature type="transmembrane region" description="Helical" evidence="7">
    <location>
        <begin position="6"/>
        <end position="25"/>
    </location>
</feature>
<comment type="subcellular location">
    <subcellularLocation>
        <location evidence="1">Membrane</location>
        <topology evidence="1">Multi-pass membrane protein</topology>
    </subcellularLocation>
</comment>
<keyword evidence="3 7" id="KW-1133">Transmembrane helix</keyword>
<dbReference type="InParanoid" id="A0A067MHQ3"/>
<gene>
    <name evidence="8" type="ORF">BOTBODRAFT_466108</name>
</gene>
<dbReference type="AlphaFoldDB" id="A0A067MHQ3"/>
<accession>A0A067MHQ3</accession>
<feature type="transmembrane region" description="Helical" evidence="7">
    <location>
        <begin position="229"/>
        <end position="250"/>
    </location>
</feature>
<dbReference type="HOGENOM" id="CLU_019699_1_0_1"/>
<evidence type="ECO:0000256" key="6">
    <source>
        <dbReference type="ARBA" id="ARBA00050768"/>
    </source>
</evidence>
<evidence type="ECO:0000256" key="7">
    <source>
        <dbReference type="SAM" id="Phobius"/>
    </source>
</evidence>
<dbReference type="GO" id="GO:0098852">
    <property type="term" value="C:lytic vacuole membrane"/>
    <property type="evidence" value="ECO:0007669"/>
    <property type="project" value="UniProtKB-ARBA"/>
</dbReference>
<organism evidence="8 9">
    <name type="scientific">Botryobasidium botryosum (strain FD-172 SS1)</name>
    <dbReference type="NCBI Taxonomy" id="930990"/>
    <lineage>
        <taxon>Eukaryota</taxon>
        <taxon>Fungi</taxon>
        <taxon>Dikarya</taxon>
        <taxon>Basidiomycota</taxon>
        <taxon>Agaricomycotina</taxon>
        <taxon>Agaricomycetes</taxon>
        <taxon>Cantharellales</taxon>
        <taxon>Botryobasidiaceae</taxon>
        <taxon>Botryobasidium</taxon>
    </lineage>
</organism>
<evidence type="ECO:0000256" key="4">
    <source>
        <dbReference type="ARBA" id="ARBA00023136"/>
    </source>
</evidence>
<dbReference type="SMART" id="SM00679">
    <property type="entry name" value="CTNS"/>
    <property type="match status" value="2"/>
</dbReference>
<dbReference type="GO" id="GO:0034486">
    <property type="term" value="P:vacuolar transmembrane transport"/>
    <property type="evidence" value="ECO:0007669"/>
    <property type="project" value="UniProtKB-ARBA"/>
</dbReference>
<evidence type="ECO:0000256" key="3">
    <source>
        <dbReference type="ARBA" id="ARBA00022989"/>
    </source>
</evidence>
<evidence type="ECO:0008006" key="10">
    <source>
        <dbReference type="Google" id="ProtNLM"/>
    </source>
</evidence>
<dbReference type="FunFam" id="1.20.1280.290:FF:000012">
    <property type="entry name" value="Vacuolar membrane PQ loop repeat protein"/>
    <property type="match status" value="1"/>
</dbReference>
<evidence type="ECO:0000256" key="2">
    <source>
        <dbReference type="ARBA" id="ARBA00022692"/>
    </source>
</evidence>
<feature type="transmembrane region" description="Helical" evidence="7">
    <location>
        <begin position="131"/>
        <end position="151"/>
    </location>
</feature>